<feature type="region of interest" description="Disordered" evidence="7">
    <location>
        <begin position="326"/>
        <end position="377"/>
    </location>
</feature>
<feature type="compositionally biased region" description="Polar residues" evidence="7">
    <location>
        <begin position="173"/>
        <end position="192"/>
    </location>
</feature>
<dbReference type="GO" id="GO:0000976">
    <property type="term" value="F:transcription cis-regulatory region binding"/>
    <property type="evidence" value="ECO:0007669"/>
    <property type="project" value="TreeGrafter"/>
</dbReference>
<dbReference type="CDD" id="cd00067">
    <property type="entry name" value="GAL4"/>
    <property type="match status" value="1"/>
</dbReference>
<dbReference type="SMART" id="SM00066">
    <property type="entry name" value="GAL4"/>
    <property type="match status" value="1"/>
</dbReference>
<dbReference type="GO" id="GO:0000981">
    <property type="term" value="F:DNA-binding transcription factor activity, RNA polymerase II-specific"/>
    <property type="evidence" value="ECO:0007669"/>
    <property type="project" value="InterPro"/>
</dbReference>
<evidence type="ECO:0000256" key="5">
    <source>
        <dbReference type="ARBA" id="ARBA00023163"/>
    </source>
</evidence>
<dbReference type="GO" id="GO:0008270">
    <property type="term" value="F:zinc ion binding"/>
    <property type="evidence" value="ECO:0007669"/>
    <property type="project" value="InterPro"/>
</dbReference>
<keyword evidence="10" id="KW-1185">Reference proteome</keyword>
<dbReference type="EMBL" id="CP119943">
    <property type="protein sequence ID" value="WFC98013.1"/>
    <property type="molecule type" value="Genomic_DNA"/>
</dbReference>
<keyword evidence="6" id="KW-0539">Nucleus</keyword>
<organism evidence="9 10">
    <name type="scientific">Malassezia yamatoensis</name>
    <dbReference type="NCBI Taxonomy" id="253288"/>
    <lineage>
        <taxon>Eukaryota</taxon>
        <taxon>Fungi</taxon>
        <taxon>Dikarya</taxon>
        <taxon>Basidiomycota</taxon>
        <taxon>Ustilaginomycotina</taxon>
        <taxon>Malasseziomycetes</taxon>
        <taxon>Malasseziales</taxon>
        <taxon>Malasseziaceae</taxon>
        <taxon>Malassezia</taxon>
    </lineage>
</organism>
<feature type="compositionally biased region" description="Polar residues" evidence="7">
    <location>
        <begin position="77"/>
        <end position="91"/>
    </location>
</feature>
<dbReference type="Proteomes" id="UP001219567">
    <property type="component" value="Chromosome 1"/>
</dbReference>
<feature type="compositionally biased region" description="Low complexity" evidence="7">
    <location>
        <begin position="353"/>
        <end position="366"/>
    </location>
</feature>
<protein>
    <recommendedName>
        <fullName evidence="8">Zn(2)-C6 fungal-type domain-containing protein</fullName>
    </recommendedName>
</protein>
<evidence type="ECO:0000259" key="8">
    <source>
        <dbReference type="PROSITE" id="PS50048"/>
    </source>
</evidence>
<dbReference type="InterPro" id="IPR036864">
    <property type="entry name" value="Zn2-C6_fun-type_DNA-bd_sf"/>
</dbReference>
<gene>
    <name evidence="9" type="ORF">MYAM1_000734</name>
</gene>
<accession>A0AAJ5YP92</accession>
<feature type="compositionally biased region" description="Polar residues" evidence="7">
    <location>
        <begin position="948"/>
        <end position="960"/>
    </location>
</feature>
<keyword evidence="3" id="KW-0805">Transcription regulation</keyword>
<feature type="region of interest" description="Disordered" evidence="7">
    <location>
        <begin position="681"/>
        <end position="734"/>
    </location>
</feature>
<evidence type="ECO:0000256" key="3">
    <source>
        <dbReference type="ARBA" id="ARBA00023015"/>
    </source>
</evidence>
<name>A0AAJ5YP92_9BASI</name>
<dbReference type="PROSITE" id="PS50048">
    <property type="entry name" value="ZN2_CY6_FUNGAL_2"/>
    <property type="match status" value="1"/>
</dbReference>
<evidence type="ECO:0000313" key="10">
    <source>
        <dbReference type="Proteomes" id="UP001219567"/>
    </source>
</evidence>
<evidence type="ECO:0000313" key="9">
    <source>
        <dbReference type="EMBL" id="WFC98013.1"/>
    </source>
</evidence>
<sequence length="1151" mass="126951">MTASSYDANANRFSRHEHAASSLPSESVPMPSASTDYMTGEHDLADSRSDLGSSIYGSMYREADNAPPMGATKRGSESITSRTDSPNGTDSFKQKSTRGARACTNCHRLKMKCEGAEDGRPCHRCARSGHECVFLESHRGRKSEKRRKTAAMQQAFKKMENVLSSVIQNMHNNGSSIGELSGTSTATQSPMIRSQDDRATNASPGKSDGQNSISPDPEQFVSRLQHMVSEEGGTENPRSAQHLAEAAIGIMQYMGVMDEMAQERLINSKDDTLLKQLLQNAVHKTPSQPSLSTSQNFDETDSARTNCLPDNTLNPLGLLAEASLQNWQRQRSNDKSPSVGRAEQEDASPADLTPSSAQTGPSGSSSMRREASSSSRAEKQFGLANETYFHTSMKDNTSRPPVESESVHPPELLTDGVINSEEALELFRIFFHHCSLHLFLLDPEWHTPTLVCSRSPFLFTCVCSVASKFYTQRPELYVQCLRKAIKMAFEVMSRGSKSPEIVQGFLLLTLYNQPAERYEEDRTWLFAGVAIRMAQDLNLHRKCSLPAGSDASEEKIREILNRERTWYICFCVDRTLSAQMGKPYSIREDWIIRHAADWCTQKYSRPWDLGICALVDLLRVQTRQLDFLYSSTVTPSGLNLDMDYPAILPSFNEQLNETMQFWYRLGLDSMTRHWDPIMMNRGNGASGHHTPSSAMGASNMAKSAPKDNNPSSSSVHAQNPNSNPADVAQSDRSSIDRENLSLFGTMPRELMNMDGTGLAEKIRVSTLLALHESEPPGDDADMNIRSMYYIARQAPLRYNYAILVLNSFGLQYALERPSDGASVDKPLYLVRCVHAAKEIIATVKYGMREILRYAPDPTFVVVAYACVFLLKLIRPTFANYINEEEVIALINYTIEVLEEAAVDPTHTPALYASFLRSLVQSRPAAPSHADTQTRSENQGVNPHDTAHTHANPSEHNTQPSVAGHEARLDRVREMMNARSTDPSTANEVFGRAEMTVNPTQVNPIAASLATSDLHPRPNSDLGELHAGAMRSGMSLGMDAYPAQTPHTSKPPEESILPSDGLSSMLGWDAIQYAKAQGVDVNRVLDNSFWSSLLPTGYGGGASINSASGEPSRDADLFRMQPSFNTNWRTSLTPGATRASSPTFGLSSAFPL</sequence>
<dbReference type="InterPro" id="IPR001138">
    <property type="entry name" value="Zn2Cys6_DnaBD"/>
</dbReference>
<dbReference type="Pfam" id="PF04082">
    <property type="entry name" value="Fungal_trans"/>
    <property type="match status" value="1"/>
</dbReference>
<feature type="region of interest" description="Disordered" evidence="7">
    <location>
        <begin position="173"/>
        <end position="217"/>
    </location>
</feature>
<dbReference type="PANTHER" id="PTHR31845:SF19">
    <property type="entry name" value="TRANSCRIPTION FACTOR DOMAIN-CONTAINING PROTEIN"/>
    <property type="match status" value="1"/>
</dbReference>
<dbReference type="PANTHER" id="PTHR31845">
    <property type="entry name" value="FINGER DOMAIN PROTEIN, PUTATIVE-RELATED"/>
    <property type="match status" value="1"/>
</dbReference>
<dbReference type="PROSITE" id="PS00463">
    <property type="entry name" value="ZN2_CY6_FUNGAL_1"/>
    <property type="match status" value="1"/>
</dbReference>
<feature type="compositionally biased region" description="Basic and acidic residues" evidence="7">
    <location>
        <begin position="367"/>
        <end position="377"/>
    </location>
</feature>
<feature type="compositionally biased region" description="Polar residues" evidence="7">
    <location>
        <begin position="929"/>
        <end position="940"/>
    </location>
</feature>
<keyword evidence="2" id="KW-0479">Metal-binding</keyword>
<feature type="compositionally biased region" description="Basic and acidic residues" evidence="7">
    <location>
        <begin position="39"/>
        <end position="49"/>
    </location>
</feature>
<proteinExistence type="predicted"/>
<keyword evidence="5" id="KW-0804">Transcription</keyword>
<dbReference type="Gene3D" id="4.10.240.10">
    <property type="entry name" value="Zn(2)-C6 fungal-type DNA-binding domain"/>
    <property type="match status" value="1"/>
</dbReference>
<dbReference type="CDD" id="cd12148">
    <property type="entry name" value="fungal_TF_MHR"/>
    <property type="match status" value="1"/>
</dbReference>
<dbReference type="GO" id="GO:0005634">
    <property type="term" value="C:nucleus"/>
    <property type="evidence" value="ECO:0007669"/>
    <property type="project" value="UniProtKB-SubCell"/>
</dbReference>
<evidence type="ECO:0000256" key="1">
    <source>
        <dbReference type="ARBA" id="ARBA00004123"/>
    </source>
</evidence>
<dbReference type="SUPFAM" id="SSF57701">
    <property type="entry name" value="Zn2/Cys6 DNA-binding domain"/>
    <property type="match status" value="1"/>
</dbReference>
<evidence type="ECO:0000256" key="4">
    <source>
        <dbReference type="ARBA" id="ARBA00023125"/>
    </source>
</evidence>
<dbReference type="SMART" id="SM00906">
    <property type="entry name" value="Fungal_trans"/>
    <property type="match status" value="1"/>
</dbReference>
<feature type="compositionally biased region" description="Polar residues" evidence="7">
    <location>
        <begin position="706"/>
        <end position="724"/>
    </location>
</feature>
<comment type="subcellular location">
    <subcellularLocation>
        <location evidence="1">Nucleus</location>
    </subcellularLocation>
</comment>
<reference evidence="9 10" key="1">
    <citation type="submission" date="2023-03" db="EMBL/GenBank/DDBJ databases">
        <title>Mating type loci evolution in Malassezia.</title>
        <authorList>
            <person name="Coelho M.A."/>
        </authorList>
    </citation>
    <scope>NUCLEOTIDE SEQUENCE [LARGE SCALE GENOMIC DNA]</scope>
    <source>
        <strain evidence="9 10">CBS 9725</strain>
    </source>
</reference>
<dbReference type="InterPro" id="IPR051089">
    <property type="entry name" value="prtT"/>
</dbReference>
<dbReference type="GO" id="GO:0006351">
    <property type="term" value="P:DNA-templated transcription"/>
    <property type="evidence" value="ECO:0007669"/>
    <property type="project" value="InterPro"/>
</dbReference>
<dbReference type="AlphaFoldDB" id="A0AAJ5YP92"/>
<dbReference type="InterPro" id="IPR007219">
    <property type="entry name" value="XnlR_reg_dom"/>
</dbReference>
<feature type="compositionally biased region" description="Polar residues" evidence="7">
    <location>
        <begin position="285"/>
        <end position="309"/>
    </location>
</feature>
<feature type="region of interest" description="Disordered" evidence="7">
    <location>
        <begin position="1"/>
        <end position="99"/>
    </location>
</feature>
<dbReference type="Pfam" id="PF00172">
    <property type="entry name" value="Zn_clus"/>
    <property type="match status" value="1"/>
</dbReference>
<keyword evidence="4" id="KW-0238">DNA-binding</keyword>
<feature type="region of interest" description="Disordered" evidence="7">
    <location>
        <begin position="922"/>
        <end position="964"/>
    </location>
</feature>
<feature type="compositionally biased region" description="Polar residues" evidence="7">
    <location>
        <begin position="200"/>
        <end position="214"/>
    </location>
</feature>
<evidence type="ECO:0000256" key="2">
    <source>
        <dbReference type="ARBA" id="ARBA00022723"/>
    </source>
</evidence>
<feature type="domain" description="Zn(2)-C6 fungal-type" evidence="8">
    <location>
        <begin position="102"/>
        <end position="134"/>
    </location>
</feature>
<feature type="compositionally biased region" description="Polar residues" evidence="7">
    <location>
        <begin position="1"/>
        <end position="12"/>
    </location>
</feature>
<evidence type="ECO:0000256" key="6">
    <source>
        <dbReference type="ARBA" id="ARBA00023242"/>
    </source>
</evidence>
<feature type="region of interest" description="Disordered" evidence="7">
    <location>
        <begin position="282"/>
        <end position="309"/>
    </location>
</feature>
<evidence type="ECO:0000256" key="7">
    <source>
        <dbReference type="SAM" id="MobiDB-lite"/>
    </source>
</evidence>